<evidence type="ECO:0000313" key="2">
    <source>
        <dbReference type="EMBL" id="HIQ78684.1"/>
    </source>
</evidence>
<gene>
    <name evidence="2" type="ORF">IAB77_05435</name>
</gene>
<name>A0A9D0ZE99_9FIRM</name>
<dbReference type="InterPro" id="IPR027417">
    <property type="entry name" value="P-loop_NTPase"/>
</dbReference>
<dbReference type="Pfam" id="PF01656">
    <property type="entry name" value="CbiA"/>
    <property type="match status" value="1"/>
</dbReference>
<comment type="caution">
    <text evidence="2">The sequence shown here is derived from an EMBL/GenBank/DDBJ whole genome shotgun (WGS) entry which is preliminary data.</text>
</comment>
<dbReference type="AlphaFoldDB" id="A0A9D0ZE99"/>
<proteinExistence type="predicted"/>
<evidence type="ECO:0000313" key="3">
    <source>
        <dbReference type="Proteomes" id="UP000824262"/>
    </source>
</evidence>
<dbReference type="EMBL" id="DVGA01000053">
    <property type="protein sequence ID" value="HIQ78684.1"/>
    <property type="molecule type" value="Genomic_DNA"/>
</dbReference>
<feature type="domain" description="CobQ/CobB/MinD/ParA nucleotide binding" evidence="1">
    <location>
        <begin position="12"/>
        <end position="160"/>
    </location>
</feature>
<sequence>MKEVIVLIGNYGSGKTELALNFAFRAAREGKKVELIDLDMVNTYFRLTDRGNLVKSREIRLVSPNYVHASVETLSLPAEVASAFALDWDTVIFDVGGDPAGATALGRYHEDFAALPEGSLKVLNVVNTRRPMAGTPEKLVHLMRDMERHSRQRVSGFVNNTNLARLACAEDLRDGYEIIREASLASGVPVLYTTGRPDLLETFLSEGHDSAFIGEPMPIETFMHRDWETFTKEGL</sequence>
<evidence type="ECO:0000259" key="1">
    <source>
        <dbReference type="Pfam" id="PF01656"/>
    </source>
</evidence>
<accession>A0A9D0ZE99</accession>
<organism evidence="2 3">
    <name type="scientific">Candidatus Scatomorpha intestinavium</name>
    <dbReference type="NCBI Taxonomy" id="2840922"/>
    <lineage>
        <taxon>Bacteria</taxon>
        <taxon>Bacillati</taxon>
        <taxon>Bacillota</taxon>
        <taxon>Clostridia</taxon>
        <taxon>Eubacteriales</taxon>
        <taxon>Candidatus Scatomorpha</taxon>
    </lineage>
</organism>
<dbReference type="Gene3D" id="3.40.50.300">
    <property type="entry name" value="P-loop containing nucleotide triphosphate hydrolases"/>
    <property type="match status" value="1"/>
</dbReference>
<dbReference type="SUPFAM" id="SSF52540">
    <property type="entry name" value="P-loop containing nucleoside triphosphate hydrolases"/>
    <property type="match status" value="1"/>
</dbReference>
<reference evidence="2" key="1">
    <citation type="submission" date="2020-10" db="EMBL/GenBank/DDBJ databases">
        <authorList>
            <person name="Gilroy R."/>
        </authorList>
    </citation>
    <scope>NUCLEOTIDE SEQUENCE</scope>
    <source>
        <strain evidence="2">ChiBcolR7-354</strain>
    </source>
</reference>
<dbReference type="Proteomes" id="UP000824262">
    <property type="component" value="Unassembled WGS sequence"/>
</dbReference>
<protein>
    <recommendedName>
        <fullName evidence="1">CobQ/CobB/MinD/ParA nucleotide binding domain-containing protein</fullName>
    </recommendedName>
</protein>
<reference evidence="2" key="2">
    <citation type="journal article" date="2021" name="PeerJ">
        <title>Extensive microbial diversity within the chicken gut microbiome revealed by metagenomics and culture.</title>
        <authorList>
            <person name="Gilroy R."/>
            <person name="Ravi A."/>
            <person name="Getino M."/>
            <person name="Pursley I."/>
            <person name="Horton D.L."/>
            <person name="Alikhan N.F."/>
            <person name="Baker D."/>
            <person name="Gharbi K."/>
            <person name="Hall N."/>
            <person name="Watson M."/>
            <person name="Adriaenssens E.M."/>
            <person name="Foster-Nyarko E."/>
            <person name="Jarju S."/>
            <person name="Secka A."/>
            <person name="Antonio M."/>
            <person name="Oren A."/>
            <person name="Chaudhuri R.R."/>
            <person name="La Ragione R."/>
            <person name="Hildebrand F."/>
            <person name="Pallen M.J."/>
        </authorList>
    </citation>
    <scope>NUCLEOTIDE SEQUENCE</scope>
    <source>
        <strain evidence="2">ChiBcolR7-354</strain>
    </source>
</reference>
<dbReference type="InterPro" id="IPR002586">
    <property type="entry name" value="CobQ/CobB/MinD/ParA_Nub-bd_dom"/>
</dbReference>